<dbReference type="EMBL" id="JACSIT010000040">
    <property type="protein sequence ID" value="MBC6992926.1"/>
    <property type="molecule type" value="Genomic_DNA"/>
</dbReference>
<dbReference type="Gene3D" id="2.40.160.10">
    <property type="entry name" value="Porin"/>
    <property type="match status" value="1"/>
</dbReference>
<dbReference type="AlphaFoldDB" id="A0A923PJL4"/>
<dbReference type="InterPro" id="IPR023614">
    <property type="entry name" value="Porin_dom_sf"/>
</dbReference>
<sequence length="446" mass="47932">MLLPGRLIRWARPQVPGKSAIAMLGTVLLLFLPFAGPGHLGAQGDTSALGRLLKTYQIKASIGLQFWGTYTRGMQVYDATTNAYAAVDDRLNTQLRRSRFTLRGQPYPTLGFQLTAAGDLVGHDVLSATEGGGNNGNTPKLALWNALVNWQLTPRREHLFLTAGYFLNPVGRESNTPAVRSTSFEKAWSQNYLRRHLMGFGGGRAMGLMLGGQVSDAAAKHHLSYQLAMQNPVFAAYAGNSTGASASPLLSGKVALHFGDPESKSYRLGHQVNYFGKRKGLTLALAAAHQSKTDAFSENAAYGLELLYNHPAFHVDGDYFLLTRHGDAGNTEAATGYLRIGKNINLPRQRVLEPVASYWIFRGPTSAEDIAVATSNGSLAGDDSGLDLGANLYFNPNLKLSLFYALRSGNAGEGNPATLANNYFQQSGAGAIQRGDYVGTGLVAIF</sequence>
<dbReference type="RefSeq" id="WP_187465054.1">
    <property type="nucleotide sequence ID" value="NZ_JACSIT010000040.1"/>
</dbReference>
<gene>
    <name evidence="1" type="ORF">H9S92_02005</name>
</gene>
<name>A0A923PJL4_9BACT</name>
<comment type="caution">
    <text evidence="1">The sequence shown here is derived from an EMBL/GenBank/DDBJ whole genome shotgun (WGS) entry which is preliminary data.</text>
</comment>
<reference evidence="1" key="1">
    <citation type="submission" date="2020-08" db="EMBL/GenBank/DDBJ databases">
        <title>Lewinella bacteria from marine environments.</title>
        <authorList>
            <person name="Zhong Y."/>
        </authorList>
    </citation>
    <scope>NUCLEOTIDE SEQUENCE</scope>
    <source>
        <strain evidence="1">KCTC 42187</strain>
    </source>
</reference>
<proteinExistence type="predicted"/>
<protein>
    <recommendedName>
        <fullName evidence="3">Porin</fullName>
    </recommendedName>
</protein>
<evidence type="ECO:0008006" key="3">
    <source>
        <dbReference type="Google" id="ProtNLM"/>
    </source>
</evidence>
<evidence type="ECO:0000313" key="1">
    <source>
        <dbReference type="EMBL" id="MBC6992926.1"/>
    </source>
</evidence>
<organism evidence="1 2">
    <name type="scientific">Neolewinella lacunae</name>
    <dbReference type="NCBI Taxonomy" id="1517758"/>
    <lineage>
        <taxon>Bacteria</taxon>
        <taxon>Pseudomonadati</taxon>
        <taxon>Bacteroidota</taxon>
        <taxon>Saprospiria</taxon>
        <taxon>Saprospirales</taxon>
        <taxon>Lewinellaceae</taxon>
        <taxon>Neolewinella</taxon>
    </lineage>
</organism>
<keyword evidence="2" id="KW-1185">Reference proteome</keyword>
<accession>A0A923PJL4</accession>
<dbReference type="Proteomes" id="UP000650081">
    <property type="component" value="Unassembled WGS sequence"/>
</dbReference>
<evidence type="ECO:0000313" key="2">
    <source>
        <dbReference type="Proteomes" id="UP000650081"/>
    </source>
</evidence>